<evidence type="ECO:0000313" key="2">
    <source>
        <dbReference type="EMBL" id="KAK5984187.1"/>
    </source>
</evidence>
<dbReference type="PROSITE" id="PS50181">
    <property type="entry name" value="FBOX"/>
    <property type="match status" value="1"/>
</dbReference>
<keyword evidence="3" id="KW-1185">Reference proteome</keyword>
<accession>A0AAN8FSX5</accession>
<dbReference type="EMBL" id="WIXE01003164">
    <property type="protein sequence ID" value="KAK5984187.1"/>
    <property type="molecule type" value="Genomic_DNA"/>
</dbReference>
<feature type="domain" description="F-box" evidence="1">
    <location>
        <begin position="6"/>
        <end position="58"/>
    </location>
</feature>
<evidence type="ECO:0000259" key="1">
    <source>
        <dbReference type="PROSITE" id="PS50181"/>
    </source>
</evidence>
<name>A0AAN8FSX5_TRICO</name>
<reference evidence="2 3" key="1">
    <citation type="submission" date="2019-10" db="EMBL/GenBank/DDBJ databases">
        <title>Assembly and Annotation for the nematode Trichostrongylus colubriformis.</title>
        <authorList>
            <person name="Martin J."/>
        </authorList>
    </citation>
    <scope>NUCLEOTIDE SEQUENCE [LARGE SCALE GENOMIC DNA]</scope>
    <source>
        <strain evidence="2">G859</strain>
        <tissue evidence="2">Whole worm</tissue>
    </source>
</reference>
<dbReference type="SUPFAM" id="SSF81383">
    <property type="entry name" value="F-box domain"/>
    <property type="match status" value="1"/>
</dbReference>
<dbReference type="Pfam" id="PF00646">
    <property type="entry name" value="F-box"/>
    <property type="match status" value="1"/>
</dbReference>
<sequence length="192" mass="22218">MSDGYSFPFLELPYDLRLEVLRRMPVRDTLNFRLTCSTVNDLIERHRLSLPRRIFEEIELHPLLNDDTHMVYDEEQFVKRFKNSEIGGLTISYLEVTPSFVSSLKQAVRRNRIRIQRLGVDYCRISTDATSFARLVEQMGVFELSIVHCVATEETFSSGLAADPVIKKVTILLLSLISKNPLTAEFYKPSHY</sequence>
<dbReference type="InterPro" id="IPR036047">
    <property type="entry name" value="F-box-like_dom_sf"/>
</dbReference>
<comment type="caution">
    <text evidence="2">The sequence shown here is derived from an EMBL/GenBank/DDBJ whole genome shotgun (WGS) entry which is preliminary data.</text>
</comment>
<organism evidence="2 3">
    <name type="scientific">Trichostrongylus colubriformis</name>
    <name type="common">Black scour worm</name>
    <dbReference type="NCBI Taxonomy" id="6319"/>
    <lineage>
        <taxon>Eukaryota</taxon>
        <taxon>Metazoa</taxon>
        <taxon>Ecdysozoa</taxon>
        <taxon>Nematoda</taxon>
        <taxon>Chromadorea</taxon>
        <taxon>Rhabditida</taxon>
        <taxon>Rhabditina</taxon>
        <taxon>Rhabditomorpha</taxon>
        <taxon>Strongyloidea</taxon>
        <taxon>Trichostrongylidae</taxon>
        <taxon>Trichostrongylus</taxon>
    </lineage>
</organism>
<dbReference type="AlphaFoldDB" id="A0AAN8FSX5"/>
<evidence type="ECO:0000313" key="3">
    <source>
        <dbReference type="Proteomes" id="UP001331761"/>
    </source>
</evidence>
<dbReference type="Proteomes" id="UP001331761">
    <property type="component" value="Unassembled WGS sequence"/>
</dbReference>
<protein>
    <submittedName>
        <fullName evidence="2">F-box domain-containing protein</fullName>
    </submittedName>
</protein>
<gene>
    <name evidence="2" type="ORF">GCK32_004672</name>
</gene>
<proteinExistence type="predicted"/>
<dbReference type="InterPro" id="IPR001810">
    <property type="entry name" value="F-box_dom"/>
</dbReference>